<feature type="region of interest" description="Disordered" evidence="2">
    <location>
        <begin position="327"/>
        <end position="384"/>
    </location>
</feature>
<name>A0A2G2VYT0_CAPBA</name>
<feature type="compositionally biased region" description="Acidic residues" evidence="2">
    <location>
        <begin position="357"/>
        <end position="366"/>
    </location>
</feature>
<protein>
    <recommendedName>
        <fullName evidence="5">Protein LURP-one-related 5</fullName>
    </recommendedName>
</protein>
<evidence type="ECO:0008006" key="5">
    <source>
        <dbReference type="Google" id="ProtNLM"/>
    </source>
</evidence>
<dbReference type="STRING" id="33114.A0A2G2VYT0"/>
<evidence type="ECO:0000313" key="4">
    <source>
        <dbReference type="Proteomes" id="UP000224567"/>
    </source>
</evidence>
<proteinExistence type="inferred from homology"/>
<reference evidence="4" key="2">
    <citation type="journal article" date="2017" name="J. Anim. Genet.">
        <title>Multiple reference genome sequences of hot pepper reveal the massive evolution of plant disease resistance genes by retroduplication.</title>
        <authorList>
            <person name="Kim S."/>
            <person name="Park J."/>
            <person name="Yeom S.-I."/>
            <person name="Kim Y.-M."/>
            <person name="Seo E."/>
            <person name="Kim K.-T."/>
            <person name="Kim M.-S."/>
            <person name="Lee J.M."/>
            <person name="Cheong K."/>
            <person name="Shin H.-S."/>
            <person name="Kim S.-B."/>
            <person name="Han K."/>
            <person name="Lee J."/>
            <person name="Park M."/>
            <person name="Lee H.-A."/>
            <person name="Lee H.-Y."/>
            <person name="Lee Y."/>
            <person name="Oh S."/>
            <person name="Lee J.H."/>
            <person name="Choi E."/>
            <person name="Choi E."/>
            <person name="Lee S.E."/>
            <person name="Jeon J."/>
            <person name="Kim H."/>
            <person name="Choi G."/>
            <person name="Song H."/>
            <person name="Lee J."/>
            <person name="Lee S.-C."/>
            <person name="Kwon J.-K."/>
            <person name="Lee H.-Y."/>
            <person name="Koo N."/>
            <person name="Hong Y."/>
            <person name="Kim R.W."/>
            <person name="Kang W.-H."/>
            <person name="Huh J.H."/>
            <person name="Kang B.-C."/>
            <person name="Yang T.-J."/>
            <person name="Lee Y.-H."/>
            <person name="Bennetzen J.L."/>
            <person name="Choi D."/>
        </authorList>
    </citation>
    <scope>NUCLEOTIDE SEQUENCE [LARGE SCALE GENOMIC DNA]</scope>
    <source>
        <strain evidence="4">cv. PBC81</strain>
    </source>
</reference>
<dbReference type="EMBL" id="MLFT02000009">
    <property type="protein sequence ID" value="PHT38093.1"/>
    <property type="molecule type" value="Genomic_DNA"/>
</dbReference>
<dbReference type="AlphaFoldDB" id="A0A2G2VYT0"/>
<dbReference type="OrthoDB" id="680369at2759"/>
<comment type="caution">
    <text evidence="3">The sequence shown here is derived from an EMBL/GenBank/DDBJ whole genome shotgun (WGS) entry which is preliminary data.</text>
</comment>
<dbReference type="Gene3D" id="2.40.160.200">
    <property type="entry name" value="LURP1-related"/>
    <property type="match status" value="1"/>
</dbReference>
<keyword evidence="4" id="KW-1185">Reference proteome</keyword>
<feature type="compositionally biased region" description="Acidic residues" evidence="2">
    <location>
        <begin position="327"/>
        <end position="350"/>
    </location>
</feature>
<dbReference type="InterPro" id="IPR007612">
    <property type="entry name" value="LOR"/>
</dbReference>
<gene>
    <name evidence="3" type="ORF">CQW23_21666</name>
</gene>
<dbReference type="PANTHER" id="PTHR31087">
    <property type="match status" value="1"/>
</dbReference>
<accession>A0A2G2VYT0</accession>
<sequence>MSKIHPAYHHRKLRSKHHVYNDDHDRGDNNSCLSPPLCPTRVIISRPRVNCPYIFTVWKKSSMSFQGTDGFTVFDKQGRLVFRVDNYTRRKNRSIASRGSRSGGVVLMDAHGNPLLTLRPQMSVLLQYEWNGYRGGEENDGSTDLNNSTPLFVMRRPPSSLLTMMGTTTSCQAQVFVAGDQNNVMGKKIRRTRPDYRVQGSFSRRNCNIINSDGHIVANISRKLANATTRTTILISDDVFSLVGKGKSTYNSGVCVTGVGQDGITNEYYGVLKGIIKFEWTMTSFMNVSIEDDPIDCLRDNQANSEEVDESSFQAIVNENECDIIEEGGEDISNEEEEGDEETLSEEASDEEKKTSEEEDFLDSDDSTSHFHTQEEDEDEYEED</sequence>
<dbReference type="Proteomes" id="UP000224567">
    <property type="component" value="Unassembled WGS sequence"/>
</dbReference>
<feature type="compositionally biased region" description="Acidic residues" evidence="2">
    <location>
        <begin position="375"/>
        <end position="384"/>
    </location>
</feature>
<dbReference type="InterPro" id="IPR025659">
    <property type="entry name" value="Tubby-like_C"/>
</dbReference>
<organism evidence="3 4">
    <name type="scientific">Capsicum baccatum</name>
    <name type="common">Peruvian pepper</name>
    <dbReference type="NCBI Taxonomy" id="33114"/>
    <lineage>
        <taxon>Eukaryota</taxon>
        <taxon>Viridiplantae</taxon>
        <taxon>Streptophyta</taxon>
        <taxon>Embryophyta</taxon>
        <taxon>Tracheophyta</taxon>
        <taxon>Spermatophyta</taxon>
        <taxon>Magnoliopsida</taxon>
        <taxon>eudicotyledons</taxon>
        <taxon>Gunneridae</taxon>
        <taxon>Pentapetalae</taxon>
        <taxon>asterids</taxon>
        <taxon>lamiids</taxon>
        <taxon>Solanales</taxon>
        <taxon>Solanaceae</taxon>
        <taxon>Solanoideae</taxon>
        <taxon>Capsiceae</taxon>
        <taxon>Capsicum</taxon>
    </lineage>
</organism>
<dbReference type="InterPro" id="IPR038595">
    <property type="entry name" value="LOR_sf"/>
</dbReference>
<reference evidence="3 4" key="1">
    <citation type="journal article" date="2017" name="Genome Biol.">
        <title>New reference genome sequences of hot pepper reveal the massive evolution of plant disease-resistance genes by retroduplication.</title>
        <authorList>
            <person name="Kim S."/>
            <person name="Park J."/>
            <person name="Yeom S.I."/>
            <person name="Kim Y.M."/>
            <person name="Seo E."/>
            <person name="Kim K.T."/>
            <person name="Kim M.S."/>
            <person name="Lee J.M."/>
            <person name="Cheong K."/>
            <person name="Shin H.S."/>
            <person name="Kim S.B."/>
            <person name="Han K."/>
            <person name="Lee J."/>
            <person name="Park M."/>
            <person name="Lee H.A."/>
            <person name="Lee H.Y."/>
            <person name="Lee Y."/>
            <person name="Oh S."/>
            <person name="Lee J.H."/>
            <person name="Choi E."/>
            <person name="Choi E."/>
            <person name="Lee S.E."/>
            <person name="Jeon J."/>
            <person name="Kim H."/>
            <person name="Choi G."/>
            <person name="Song H."/>
            <person name="Lee J."/>
            <person name="Lee S.C."/>
            <person name="Kwon J.K."/>
            <person name="Lee H.Y."/>
            <person name="Koo N."/>
            <person name="Hong Y."/>
            <person name="Kim R.W."/>
            <person name="Kang W.H."/>
            <person name="Huh J.H."/>
            <person name="Kang B.C."/>
            <person name="Yang T.J."/>
            <person name="Lee Y.H."/>
            <person name="Bennetzen J.L."/>
            <person name="Choi D."/>
        </authorList>
    </citation>
    <scope>NUCLEOTIDE SEQUENCE [LARGE SCALE GENOMIC DNA]</scope>
    <source>
        <strain evidence="4">cv. PBC81</strain>
    </source>
</reference>
<evidence type="ECO:0000256" key="2">
    <source>
        <dbReference type="SAM" id="MobiDB-lite"/>
    </source>
</evidence>
<dbReference type="SUPFAM" id="SSF54518">
    <property type="entry name" value="Tubby C-terminal domain-like"/>
    <property type="match status" value="1"/>
</dbReference>
<evidence type="ECO:0000313" key="3">
    <source>
        <dbReference type="EMBL" id="PHT38093.1"/>
    </source>
</evidence>
<comment type="similarity">
    <text evidence="1">Belongs to the LOR family.</text>
</comment>
<dbReference type="PANTHER" id="PTHR31087:SF95">
    <property type="entry name" value="EXPRESSED PROTEIN"/>
    <property type="match status" value="1"/>
</dbReference>
<evidence type="ECO:0000256" key="1">
    <source>
        <dbReference type="ARBA" id="ARBA00005437"/>
    </source>
</evidence>
<dbReference type="Pfam" id="PF04525">
    <property type="entry name" value="LOR"/>
    <property type="match status" value="1"/>
</dbReference>